<comment type="catalytic activity">
    <reaction evidence="1">
        <text>ATP + protein L-histidine = ADP + protein N-phospho-L-histidine.</text>
        <dbReference type="EC" id="2.7.13.3"/>
    </reaction>
</comment>
<sequence length="487" mass="53521">MRQSRSIRSQILLRSLMILSGLLLIIGILQHVYMKDFMYREQAVSLLSQLRSISPEVWLSYLQKNPNGTEPNPLETLHIPDSTLALIDHTGTIRKEWADPRHGSPPPLSKQTYIDAMQPQRKHGGAPFTITTDALGMPQILVLQPIGSSEQPAGVVQLTASIRSVREVLIRQLTTYVALSALALIGGVLAFLPVLRKTLVPLSSMVQTVESINAGNLNQRLSEQQGQLETDRLAAAFNGMLQRLEDSFAAEKEAKEQMRRFVADASHELRTPLTSIHGFVEVLLRGAAAKPDQLKEALLSMHGESERLTKLVQDLLFLAKVDQAPALAVQLTRGGLHRILGEMEPQLRMLAKSRDVRVTIGTESELLLDPDRIKQVILNLFQNAVQHTDPVHGRIEVSLTEAAGGVQLTVKDNGPGIPAEALPHLFDRFYRVDTARARTQGGSGLGLSISHSIVEVHGGRLSVESMIGEGSTFTVWLPFPKEGPSTR</sequence>
<keyword evidence="8" id="KW-0547">Nucleotide-binding</keyword>
<evidence type="ECO:0000256" key="10">
    <source>
        <dbReference type="ARBA" id="ARBA00022840"/>
    </source>
</evidence>
<dbReference type="Pfam" id="PF00512">
    <property type="entry name" value="HisKA"/>
    <property type="match status" value="1"/>
</dbReference>
<dbReference type="InterPro" id="IPR036890">
    <property type="entry name" value="HATPase_C_sf"/>
</dbReference>
<dbReference type="Gene3D" id="6.10.340.10">
    <property type="match status" value="1"/>
</dbReference>
<keyword evidence="13 14" id="KW-0472">Membrane</keyword>
<dbReference type="CDD" id="cd00075">
    <property type="entry name" value="HATPase"/>
    <property type="match status" value="1"/>
</dbReference>
<gene>
    <name evidence="17" type="ORF">RGB73_02160</name>
</gene>
<dbReference type="PRINTS" id="PR00344">
    <property type="entry name" value="BCTRLSENSOR"/>
</dbReference>
<dbReference type="SUPFAM" id="SSF47384">
    <property type="entry name" value="Homodimeric domain of signal transducing histidine kinase"/>
    <property type="match status" value="1"/>
</dbReference>
<dbReference type="Proteomes" id="UP001256827">
    <property type="component" value="Chromosome"/>
</dbReference>
<evidence type="ECO:0000256" key="13">
    <source>
        <dbReference type="ARBA" id="ARBA00023136"/>
    </source>
</evidence>
<keyword evidence="6" id="KW-0808">Transferase</keyword>
<name>A0ABY9T528_BREBE</name>
<evidence type="ECO:0000259" key="15">
    <source>
        <dbReference type="PROSITE" id="PS50109"/>
    </source>
</evidence>
<dbReference type="PROSITE" id="PS50109">
    <property type="entry name" value="HIS_KIN"/>
    <property type="match status" value="1"/>
</dbReference>
<evidence type="ECO:0000256" key="8">
    <source>
        <dbReference type="ARBA" id="ARBA00022741"/>
    </source>
</evidence>
<evidence type="ECO:0000256" key="9">
    <source>
        <dbReference type="ARBA" id="ARBA00022777"/>
    </source>
</evidence>
<feature type="domain" description="Histidine kinase" evidence="15">
    <location>
        <begin position="264"/>
        <end position="481"/>
    </location>
</feature>
<keyword evidence="9" id="KW-0418">Kinase</keyword>
<keyword evidence="10 17" id="KW-0067">ATP-binding</keyword>
<dbReference type="RefSeq" id="WP_310768687.1">
    <property type="nucleotide sequence ID" value="NZ_CP134050.1"/>
</dbReference>
<evidence type="ECO:0000256" key="3">
    <source>
        <dbReference type="ARBA" id="ARBA00012438"/>
    </source>
</evidence>
<keyword evidence="18" id="KW-1185">Reference proteome</keyword>
<protein>
    <recommendedName>
        <fullName evidence="3">histidine kinase</fullName>
        <ecNumber evidence="3">2.7.13.3</ecNumber>
    </recommendedName>
</protein>
<evidence type="ECO:0000256" key="14">
    <source>
        <dbReference type="SAM" id="Phobius"/>
    </source>
</evidence>
<dbReference type="SMART" id="SM00388">
    <property type="entry name" value="HisKA"/>
    <property type="match status" value="1"/>
</dbReference>
<dbReference type="EC" id="2.7.13.3" evidence="3"/>
<evidence type="ECO:0000313" key="17">
    <source>
        <dbReference type="EMBL" id="WNC15203.1"/>
    </source>
</evidence>
<evidence type="ECO:0000259" key="16">
    <source>
        <dbReference type="PROSITE" id="PS50885"/>
    </source>
</evidence>
<dbReference type="SUPFAM" id="SSF55874">
    <property type="entry name" value="ATPase domain of HSP90 chaperone/DNA topoisomerase II/histidine kinase"/>
    <property type="match status" value="1"/>
</dbReference>
<evidence type="ECO:0000256" key="1">
    <source>
        <dbReference type="ARBA" id="ARBA00000085"/>
    </source>
</evidence>
<comment type="subcellular location">
    <subcellularLocation>
        <location evidence="2">Cell membrane</location>
        <topology evidence="2">Multi-pass membrane protein</topology>
    </subcellularLocation>
</comment>
<organism evidence="17 18">
    <name type="scientific">Brevibacillus brevis</name>
    <name type="common">Bacillus brevis</name>
    <dbReference type="NCBI Taxonomy" id="1393"/>
    <lineage>
        <taxon>Bacteria</taxon>
        <taxon>Bacillati</taxon>
        <taxon>Bacillota</taxon>
        <taxon>Bacilli</taxon>
        <taxon>Bacillales</taxon>
        <taxon>Paenibacillaceae</taxon>
        <taxon>Brevibacillus</taxon>
    </lineage>
</organism>
<keyword evidence="12" id="KW-0902">Two-component regulatory system</keyword>
<evidence type="ECO:0000256" key="12">
    <source>
        <dbReference type="ARBA" id="ARBA00023012"/>
    </source>
</evidence>
<keyword evidence="5" id="KW-0597">Phosphoprotein</keyword>
<dbReference type="EMBL" id="CP134050">
    <property type="protein sequence ID" value="WNC15203.1"/>
    <property type="molecule type" value="Genomic_DNA"/>
</dbReference>
<evidence type="ECO:0000256" key="5">
    <source>
        <dbReference type="ARBA" id="ARBA00022553"/>
    </source>
</evidence>
<dbReference type="SMART" id="SM00304">
    <property type="entry name" value="HAMP"/>
    <property type="match status" value="1"/>
</dbReference>
<dbReference type="PANTHER" id="PTHR45436:SF5">
    <property type="entry name" value="SENSOR HISTIDINE KINASE TRCS"/>
    <property type="match status" value="1"/>
</dbReference>
<feature type="transmembrane region" description="Helical" evidence="14">
    <location>
        <begin position="12"/>
        <end position="33"/>
    </location>
</feature>
<feature type="transmembrane region" description="Helical" evidence="14">
    <location>
        <begin position="173"/>
        <end position="195"/>
    </location>
</feature>
<reference evidence="17 18" key="1">
    <citation type="submission" date="2023-09" db="EMBL/GenBank/DDBJ databases">
        <title>Complete Genome and Methylome dissection of Bacillus brevis NEB573 original source of BbsI restriction endonuclease.</title>
        <authorList>
            <person name="Fomenkov A."/>
            <person name="Roberts R.D."/>
        </authorList>
    </citation>
    <scope>NUCLEOTIDE SEQUENCE [LARGE SCALE GENOMIC DNA]</scope>
    <source>
        <strain evidence="17 18">NEB573</strain>
    </source>
</reference>
<evidence type="ECO:0000256" key="7">
    <source>
        <dbReference type="ARBA" id="ARBA00022692"/>
    </source>
</evidence>
<feature type="domain" description="HAMP" evidence="16">
    <location>
        <begin position="196"/>
        <end position="249"/>
    </location>
</feature>
<dbReference type="Pfam" id="PF00672">
    <property type="entry name" value="HAMP"/>
    <property type="match status" value="1"/>
</dbReference>
<dbReference type="PROSITE" id="PS50885">
    <property type="entry name" value="HAMP"/>
    <property type="match status" value="1"/>
</dbReference>
<dbReference type="Gene3D" id="1.10.287.130">
    <property type="match status" value="1"/>
</dbReference>
<keyword evidence="7 14" id="KW-0812">Transmembrane</keyword>
<dbReference type="InterPro" id="IPR003660">
    <property type="entry name" value="HAMP_dom"/>
</dbReference>
<dbReference type="InterPro" id="IPR003594">
    <property type="entry name" value="HATPase_dom"/>
</dbReference>
<accession>A0ABY9T528</accession>
<evidence type="ECO:0000313" key="18">
    <source>
        <dbReference type="Proteomes" id="UP001256827"/>
    </source>
</evidence>
<dbReference type="Gene3D" id="3.30.565.10">
    <property type="entry name" value="Histidine kinase-like ATPase, C-terminal domain"/>
    <property type="match status" value="1"/>
</dbReference>
<dbReference type="InterPro" id="IPR003661">
    <property type="entry name" value="HisK_dim/P_dom"/>
</dbReference>
<dbReference type="CDD" id="cd00082">
    <property type="entry name" value="HisKA"/>
    <property type="match status" value="1"/>
</dbReference>
<dbReference type="InterPro" id="IPR036097">
    <property type="entry name" value="HisK_dim/P_sf"/>
</dbReference>
<evidence type="ECO:0000256" key="6">
    <source>
        <dbReference type="ARBA" id="ARBA00022679"/>
    </source>
</evidence>
<evidence type="ECO:0000256" key="4">
    <source>
        <dbReference type="ARBA" id="ARBA00022475"/>
    </source>
</evidence>
<dbReference type="SUPFAM" id="SSF158472">
    <property type="entry name" value="HAMP domain-like"/>
    <property type="match status" value="1"/>
</dbReference>
<dbReference type="InterPro" id="IPR004358">
    <property type="entry name" value="Sig_transdc_His_kin-like_C"/>
</dbReference>
<dbReference type="InterPro" id="IPR005467">
    <property type="entry name" value="His_kinase_dom"/>
</dbReference>
<evidence type="ECO:0000256" key="11">
    <source>
        <dbReference type="ARBA" id="ARBA00022989"/>
    </source>
</evidence>
<dbReference type="InterPro" id="IPR050428">
    <property type="entry name" value="TCS_sensor_his_kinase"/>
</dbReference>
<evidence type="ECO:0000256" key="2">
    <source>
        <dbReference type="ARBA" id="ARBA00004651"/>
    </source>
</evidence>
<keyword evidence="11 14" id="KW-1133">Transmembrane helix</keyword>
<dbReference type="GO" id="GO:0005524">
    <property type="term" value="F:ATP binding"/>
    <property type="evidence" value="ECO:0007669"/>
    <property type="project" value="UniProtKB-KW"/>
</dbReference>
<dbReference type="Pfam" id="PF02518">
    <property type="entry name" value="HATPase_c"/>
    <property type="match status" value="1"/>
</dbReference>
<dbReference type="SMART" id="SM00387">
    <property type="entry name" value="HATPase_c"/>
    <property type="match status" value="1"/>
</dbReference>
<proteinExistence type="predicted"/>
<dbReference type="PANTHER" id="PTHR45436">
    <property type="entry name" value="SENSOR HISTIDINE KINASE YKOH"/>
    <property type="match status" value="1"/>
</dbReference>
<keyword evidence="4" id="KW-1003">Cell membrane</keyword>
<dbReference type="CDD" id="cd06225">
    <property type="entry name" value="HAMP"/>
    <property type="match status" value="1"/>
</dbReference>